<dbReference type="Proteomes" id="UP000019423">
    <property type="component" value="Chromosome"/>
</dbReference>
<proteinExistence type="predicted"/>
<evidence type="ECO:0008006" key="3">
    <source>
        <dbReference type="Google" id="ProtNLM"/>
    </source>
</evidence>
<keyword evidence="2" id="KW-1185">Reference proteome</keyword>
<dbReference type="KEGG" id="hsw:Hsw_3441"/>
<organism evidence="1 2">
    <name type="scientific">Hymenobacter swuensis DY53</name>
    <dbReference type="NCBI Taxonomy" id="1227739"/>
    <lineage>
        <taxon>Bacteria</taxon>
        <taxon>Pseudomonadati</taxon>
        <taxon>Bacteroidota</taxon>
        <taxon>Cytophagia</taxon>
        <taxon>Cytophagales</taxon>
        <taxon>Hymenobacteraceae</taxon>
        <taxon>Hymenobacter</taxon>
    </lineage>
</organism>
<sequence>MQLIRKGDFLNAIPHFEQSYTYFCEKAWLDKWRFIFMLSTSQMGYREIALNNIAFCYSQLGQGEQARGYYHQVLAEYSDNGLAQAALRMLDASRG</sequence>
<dbReference type="InterPro" id="IPR011990">
    <property type="entry name" value="TPR-like_helical_dom_sf"/>
</dbReference>
<name>W8F8T6_9BACT</name>
<dbReference type="Gene3D" id="1.25.40.10">
    <property type="entry name" value="Tetratricopeptide repeat domain"/>
    <property type="match status" value="1"/>
</dbReference>
<dbReference type="SUPFAM" id="SSF48452">
    <property type="entry name" value="TPR-like"/>
    <property type="match status" value="1"/>
</dbReference>
<dbReference type="AlphaFoldDB" id="W8F8T6"/>
<dbReference type="PATRIC" id="fig|1227739.3.peg.3599"/>
<dbReference type="eggNOG" id="COG0457">
    <property type="taxonomic scope" value="Bacteria"/>
</dbReference>
<dbReference type="HOGENOM" id="CLU_170452_0_0_10"/>
<reference evidence="1 2" key="1">
    <citation type="submission" date="2014-01" db="EMBL/GenBank/DDBJ databases">
        <title>Complete genome sequence of ionizing-radiation resistance bacterium Hymenobacter swuensis DY53.</title>
        <authorList>
            <person name="Jung J.-H."/>
            <person name="Jeong S.-W."/>
            <person name="Joe M.-H."/>
            <person name="Cho y.-j."/>
            <person name="Kim M.-K."/>
            <person name="Lim S.-Y."/>
        </authorList>
    </citation>
    <scope>NUCLEOTIDE SEQUENCE [LARGE SCALE GENOMIC DNA]</scope>
    <source>
        <strain evidence="1 2">DY53</strain>
    </source>
</reference>
<dbReference type="STRING" id="1227739.Hsw_3441"/>
<protein>
    <recommendedName>
        <fullName evidence="3">Tetratricopeptide repeat protein</fullName>
    </recommendedName>
</protein>
<accession>W8F8T6</accession>
<evidence type="ECO:0000313" key="1">
    <source>
        <dbReference type="EMBL" id="AHJ99036.1"/>
    </source>
</evidence>
<evidence type="ECO:0000313" key="2">
    <source>
        <dbReference type="Proteomes" id="UP000019423"/>
    </source>
</evidence>
<dbReference type="EMBL" id="CP007145">
    <property type="protein sequence ID" value="AHJ99036.1"/>
    <property type="molecule type" value="Genomic_DNA"/>
</dbReference>
<gene>
    <name evidence="1" type="ORF">Hsw_3441</name>
</gene>